<evidence type="ECO:0000256" key="3">
    <source>
        <dbReference type="PIRSR" id="PIRSR623088-1"/>
    </source>
</evidence>
<feature type="active site" description="Proton donor" evidence="3">
    <location>
        <position position="243"/>
    </location>
</feature>
<feature type="region of interest" description="Disordered" evidence="7">
    <location>
        <begin position="15"/>
        <end position="34"/>
    </location>
</feature>
<evidence type="ECO:0000259" key="8">
    <source>
        <dbReference type="PROSITE" id="PS51845"/>
    </source>
</evidence>
<keyword evidence="2 6" id="KW-0378">Hydrolase</keyword>
<evidence type="ECO:0000256" key="5">
    <source>
        <dbReference type="PIRSR" id="PIRSR623088-3"/>
    </source>
</evidence>
<name>A0AA35WPC5_GEOBA</name>
<dbReference type="AlphaFoldDB" id="A0AA35WPC5"/>
<sequence length="496" mass="56261">MNVVTGTGAGVLTIATGTTSAHHPPRLSRTTREPSDVYREGLKRCAQVPSVCRATSPRPSSGLTFARRRHSQSLDSPYLSRPRMKRRGAVSYDKNDAAAEYIRYLGDTLNQQRHVQTCTPLAELPANKLVSLSVPSRRHSRRGSIQNHTSQQCYKDLLKGSILQRVGAEEQARLIQELLRKADHWDFDIFAFRRVTGGRPLFHMGLHLLQQHHLISYWNLDIMKVMKFLALVESAYHPDNCYHNCTHAADVAQALHCLLMEPKLNSNITPLELLAIMIAALCHDLDHPGVNQSFLLSTSSYLASIHGQTSILEQHHCRATKAILREVGLLDHLPDQEREEIISLMEELILSTDFTRHKTFMATFEGMLVSDHSIDLSEPSVRKFVLKIAIKAADVSNPTRPLEISRTWSEHIMEEFFRQGDCERTMNLPISYMCDRYTISLPESQSGFMEFCALPLYKAWSKLCGSKLSISLCKNVVNNKTWWDQRIPKSDSEEDC</sequence>
<feature type="region of interest" description="Disordered" evidence="7">
    <location>
        <begin position="50"/>
        <end position="79"/>
    </location>
</feature>
<feature type="binding site" evidence="5">
    <location>
        <position position="394"/>
    </location>
    <ligand>
        <name>Zn(2+)</name>
        <dbReference type="ChEBI" id="CHEBI:29105"/>
        <label>1</label>
    </ligand>
</feature>
<dbReference type="InterPro" id="IPR002073">
    <property type="entry name" value="PDEase_catalytic_dom"/>
</dbReference>
<comment type="similarity">
    <text evidence="6">Belongs to the cyclic nucleotide phosphodiesterase family.</text>
</comment>
<dbReference type="PRINTS" id="PR00387">
    <property type="entry name" value="PDIESTERASE1"/>
</dbReference>
<gene>
    <name evidence="9" type="ORF">GBAR_LOCUS12846</name>
</gene>
<evidence type="ECO:0000256" key="1">
    <source>
        <dbReference type="ARBA" id="ARBA00022723"/>
    </source>
</evidence>
<dbReference type="InterPro" id="IPR036971">
    <property type="entry name" value="PDEase_catalytic_dom_sf"/>
</dbReference>
<feature type="binding site" evidence="4">
    <location>
        <position position="394"/>
    </location>
    <ligand>
        <name>AMP</name>
        <dbReference type="ChEBI" id="CHEBI:456215"/>
    </ligand>
</feature>
<dbReference type="EC" id="3.1.4.-" evidence="6"/>
<dbReference type="Gene3D" id="1.10.1300.10">
    <property type="entry name" value="3'5'-cyclic nucleotide phosphodiesterase, catalytic domain"/>
    <property type="match status" value="1"/>
</dbReference>
<proteinExistence type="inferred from homology"/>
<feature type="binding site" evidence="4">
    <location>
        <position position="284"/>
    </location>
    <ligand>
        <name>AMP</name>
        <dbReference type="ChEBI" id="CHEBI:456215"/>
    </ligand>
</feature>
<feature type="binding site" evidence="5">
    <location>
        <position position="284"/>
    </location>
    <ligand>
        <name>Zn(2+)</name>
        <dbReference type="ChEBI" id="CHEBI:29105"/>
        <label>1</label>
    </ligand>
</feature>
<feature type="binding site" evidence="5">
    <location>
        <position position="247"/>
    </location>
    <ligand>
        <name>Zn(2+)</name>
        <dbReference type="ChEBI" id="CHEBI:29105"/>
        <label>1</label>
    </ligand>
</feature>
<feature type="domain" description="PDEase" evidence="8">
    <location>
        <begin position="166"/>
        <end position="490"/>
    </location>
</feature>
<dbReference type="EMBL" id="CASHTH010001914">
    <property type="protein sequence ID" value="CAI8021730.1"/>
    <property type="molecule type" value="Genomic_DNA"/>
</dbReference>
<feature type="binding site" evidence="4">
    <location>
        <position position="445"/>
    </location>
    <ligand>
        <name>AMP</name>
        <dbReference type="ChEBI" id="CHEBI:456215"/>
    </ligand>
</feature>
<evidence type="ECO:0000256" key="2">
    <source>
        <dbReference type="ARBA" id="ARBA00022801"/>
    </source>
</evidence>
<dbReference type="GO" id="GO:0046872">
    <property type="term" value="F:metal ion binding"/>
    <property type="evidence" value="ECO:0007669"/>
    <property type="project" value="UniProtKB-KW"/>
</dbReference>
<evidence type="ECO:0000313" key="9">
    <source>
        <dbReference type="EMBL" id="CAI8021730.1"/>
    </source>
</evidence>
<dbReference type="GO" id="GO:0007165">
    <property type="term" value="P:signal transduction"/>
    <property type="evidence" value="ECO:0007669"/>
    <property type="project" value="InterPro"/>
</dbReference>
<dbReference type="PROSITE" id="PS00126">
    <property type="entry name" value="PDEASE_I_1"/>
    <property type="match status" value="1"/>
</dbReference>
<dbReference type="GO" id="GO:0004114">
    <property type="term" value="F:3',5'-cyclic-nucleotide phosphodiesterase activity"/>
    <property type="evidence" value="ECO:0007669"/>
    <property type="project" value="InterPro"/>
</dbReference>
<evidence type="ECO:0000256" key="6">
    <source>
        <dbReference type="RuleBase" id="RU363067"/>
    </source>
</evidence>
<dbReference type="SMART" id="SM00471">
    <property type="entry name" value="HDc"/>
    <property type="match status" value="1"/>
</dbReference>
<dbReference type="Proteomes" id="UP001174909">
    <property type="component" value="Unassembled WGS sequence"/>
</dbReference>
<dbReference type="PANTHER" id="PTHR11347">
    <property type="entry name" value="CYCLIC NUCLEOTIDE PHOSPHODIESTERASE"/>
    <property type="match status" value="1"/>
</dbReference>
<protein>
    <recommendedName>
        <fullName evidence="6">Phosphodiesterase</fullName>
        <ecNumber evidence="6">3.1.4.-</ecNumber>
    </recommendedName>
</protein>
<dbReference type="CDD" id="cd00077">
    <property type="entry name" value="HDc"/>
    <property type="match status" value="1"/>
</dbReference>
<dbReference type="InterPro" id="IPR023088">
    <property type="entry name" value="PDEase"/>
</dbReference>
<evidence type="ECO:0000256" key="7">
    <source>
        <dbReference type="SAM" id="MobiDB-lite"/>
    </source>
</evidence>
<comment type="cofactor">
    <cofactor evidence="6">
        <name>a divalent metal cation</name>
        <dbReference type="ChEBI" id="CHEBI:60240"/>
    </cofactor>
    <text evidence="6">Binds 2 divalent metal cations per subunit. Site 1 may preferentially bind zinc ions, while site 2 has a preference for magnesium and/or manganese ions.</text>
</comment>
<keyword evidence="10" id="KW-1185">Reference proteome</keyword>
<evidence type="ECO:0000313" key="10">
    <source>
        <dbReference type="Proteomes" id="UP001174909"/>
    </source>
</evidence>
<dbReference type="SUPFAM" id="SSF109604">
    <property type="entry name" value="HD-domain/PDEase-like"/>
    <property type="match status" value="1"/>
</dbReference>
<feature type="binding site" evidence="5">
    <location>
        <position position="283"/>
    </location>
    <ligand>
        <name>Zn(2+)</name>
        <dbReference type="ChEBI" id="CHEBI:29105"/>
        <label>1</label>
    </ligand>
</feature>
<dbReference type="PROSITE" id="PS51845">
    <property type="entry name" value="PDEASE_I_2"/>
    <property type="match status" value="1"/>
</dbReference>
<evidence type="ECO:0000256" key="4">
    <source>
        <dbReference type="PIRSR" id="PIRSR623088-2"/>
    </source>
</evidence>
<feature type="binding site" evidence="5">
    <location>
        <position position="284"/>
    </location>
    <ligand>
        <name>Zn(2+)</name>
        <dbReference type="ChEBI" id="CHEBI:29105"/>
        <label>2</label>
    </ligand>
</feature>
<dbReference type="InterPro" id="IPR023174">
    <property type="entry name" value="PDEase_CS"/>
</dbReference>
<accession>A0AA35WPC5</accession>
<dbReference type="Pfam" id="PF00233">
    <property type="entry name" value="PDEase_I"/>
    <property type="match status" value="1"/>
</dbReference>
<comment type="caution">
    <text evidence="9">The sequence shown here is derived from an EMBL/GenBank/DDBJ whole genome shotgun (WGS) entry which is preliminary data.</text>
</comment>
<organism evidence="9 10">
    <name type="scientific">Geodia barretti</name>
    <name type="common">Barrett's horny sponge</name>
    <dbReference type="NCBI Taxonomy" id="519541"/>
    <lineage>
        <taxon>Eukaryota</taxon>
        <taxon>Metazoa</taxon>
        <taxon>Porifera</taxon>
        <taxon>Demospongiae</taxon>
        <taxon>Heteroscleromorpha</taxon>
        <taxon>Tetractinellida</taxon>
        <taxon>Astrophorina</taxon>
        <taxon>Geodiidae</taxon>
        <taxon>Geodia</taxon>
    </lineage>
</organism>
<keyword evidence="1 5" id="KW-0479">Metal-binding</keyword>
<reference evidence="9" key="1">
    <citation type="submission" date="2023-03" db="EMBL/GenBank/DDBJ databases">
        <authorList>
            <person name="Steffen K."/>
            <person name="Cardenas P."/>
        </authorList>
    </citation>
    <scope>NUCLEOTIDE SEQUENCE</scope>
</reference>
<dbReference type="InterPro" id="IPR003607">
    <property type="entry name" value="HD/PDEase_dom"/>
</dbReference>
<feature type="binding site" evidence="4">
    <location>
        <begin position="243"/>
        <end position="247"/>
    </location>
    <ligand>
        <name>AMP</name>
        <dbReference type="ChEBI" id="CHEBI:456215"/>
    </ligand>
</feature>